<evidence type="ECO:0000313" key="3">
    <source>
        <dbReference type="Proteomes" id="UP001416858"/>
    </source>
</evidence>
<proteinExistence type="predicted"/>
<gene>
    <name evidence="2" type="ORF">Rcae01_05332</name>
</gene>
<evidence type="ECO:0008006" key="4">
    <source>
        <dbReference type="Google" id="ProtNLM"/>
    </source>
</evidence>
<reference evidence="2 3" key="1">
    <citation type="submission" date="2024-02" db="EMBL/GenBank/DDBJ databases">
        <title>Rhodopirellula caenicola NBRC 110016.</title>
        <authorList>
            <person name="Ichikawa N."/>
            <person name="Katano-Makiyama Y."/>
            <person name="Hidaka K."/>
        </authorList>
    </citation>
    <scope>NUCLEOTIDE SEQUENCE [LARGE SCALE GENOMIC DNA]</scope>
    <source>
        <strain evidence="2 3">NBRC 110016</strain>
    </source>
</reference>
<feature type="compositionally biased region" description="Basic and acidic residues" evidence="1">
    <location>
        <begin position="54"/>
        <end position="72"/>
    </location>
</feature>
<accession>A0ABP9VXG5</accession>
<evidence type="ECO:0000256" key="1">
    <source>
        <dbReference type="SAM" id="MobiDB-lite"/>
    </source>
</evidence>
<sequence>MKYPASILNAAKSFRSATLILAITCCFVGLVGCSEKSGAIADQDEMAEYLEANPELKETNSEEPNLEREESVRAAPEQV</sequence>
<keyword evidence="3" id="KW-1185">Reference proteome</keyword>
<organism evidence="2 3">
    <name type="scientific">Novipirellula caenicola</name>
    <dbReference type="NCBI Taxonomy" id="1536901"/>
    <lineage>
        <taxon>Bacteria</taxon>
        <taxon>Pseudomonadati</taxon>
        <taxon>Planctomycetota</taxon>
        <taxon>Planctomycetia</taxon>
        <taxon>Pirellulales</taxon>
        <taxon>Pirellulaceae</taxon>
        <taxon>Novipirellula</taxon>
    </lineage>
</organism>
<feature type="region of interest" description="Disordered" evidence="1">
    <location>
        <begin position="54"/>
        <end position="79"/>
    </location>
</feature>
<name>A0ABP9VXG5_9BACT</name>
<comment type="caution">
    <text evidence="2">The sequence shown here is derived from an EMBL/GenBank/DDBJ whole genome shotgun (WGS) entry which is preliminary data.</text>
</comment>
<dbReference type="EMBL" id="BAABRO010000017">
    <property type="protein sequence ID" value="GAA5509829.1"/>
    <property type="molecule type" value="Genomic_DNA"/>
</dbReference>
<dbReference type="PROSITE" id="PS51257">
    <property type="entry name" value="PROKAR_LIPOPROTEIN"/>
    <property type="match status" value="1"/>
</dbReference>
<protein>
    <recommendedName>
        <fullName evidence="4">Secreted protein</fullName>
    </recommendedName>
</protein>
<dbReference type="RefSeq" id="WP_345687227.1">
    <property type="nucleotide sequence ID" value="NZ_BAABRO010000017.1"/>
</dbReference>
<evidence type="ECO:0000313" key="2">
    <source>
        <dbReference type="EMBL" id="GAA5509829.1"/>
    </source>
</evidence>
<dbReference type="Proteomes" id="UP001416858">
    <property type="component" value="Unassembled WGS sequence"/>
</dbReference>